<keyword evidence="2" id="KW-0090">Biological rhythms</keyword>
<accession>A0A6B2E9S0</accession>
<evidence type="ECO:0000313" key="5">
    <source>
        <dbReference type="EMBL" id="NBJ59707.1"/>
    </source>
</evidence>
<dbReference type="GO" id="GO:0005615">
    <property type="term" value="C:extracellular space"/>
    <property type="evidence" value="ECO:0007669"/>
    <property type="project" value="TreeGrafter"/>
</dbReference>
<sequence>MHKSNSLILLTVIGLTLGKELPDGFKRCRRNDPKLGQCLLQAVTDVLPQMKNGLPDFGIPSIDPLAINALTIQQGKNSPINLKQDFKNIQLSGISETKLTKYNPDLNNYVLRCDGLTPRVDFYGDYTMEGRILLLPITGKGKANITMVGLKTVHELIGEPIKKKGEVYIRFKEYHIKLLPKRVYLNFENLFNGDKVLGENMNRFMNENWELIFNELKAGYEDTFSYVFKDVTNKIFTKVPMNKIFLLDE</sequence>
<dbReference type="FunFam" id="3.15.10.30:FF:000001">
    <property type="entry name" value="Takeout-like protein 1"/>
    <property type="match status" value="1"/>
</dbReference>
<proteinExistence type="inferred from homology"/>
<keyword evidence="1 4" id="KW-0732">Signal</keyword>
<evidence type="ECO:0000256" key="4">
    <source>
        <dbReference type="SAM" id="SignalP"/>
    </source>
</evidence>
<dbReference type="SMART" id="SM00700">
    <property type="entry name" value="JHBP"/>
    <property type="match status" value="1"/>
</dbReference>
<dbReference type="Gene3D" id="3.15.10.30">
    <property type="entry name" value="Haemolymph juvenile hormone binding protein"/>
    <property type="match status" value="1"/>
</dbReference>
<dbReference type="InterPro" id="IPR010562">
    <property type="entry name" value="Haemolymph_juvenile_hormone-bd"/>
</dbReference>
<reference evidence="5" key="1">
    <citation type="submission" date="2019-10" db="EMBL/GenBank/DDBJ databases">
        <title>Short sand fly seasons in Tbilisi, Georgia, hinder development of host immunity to saliva of the visceral leishmaniasis vector Phlebotomus kandelakii.</title>
        <authorList>
            <person name="Oliveira F."/>
            <person name="Giorgobiani E."/>
            <person name="Guimaraes-Costa A.B."/>
            <person name="Abdeladhim M."/>
            <person name="Oristian J."/>
            <person name="Tskhvaradze L."/>
            <person name="Tsertsvadze N."/>
            <person name="Zakalashvili M."/>
            <person name="Valenzuela J.G."/>
            <person name="Kamhawi S."/>
        </authorList>
    </citation>
    <scope>NUCLEOTIDE SEQUENCE</scope>
    <source>
        <strain evidence="5">Wild-capture in Tbilisi</strain>
        <tissue evidence="5">Salivary glands</tissue>
    </source>
</reference>
<dbReference type="PANTHER" id="PTHR11008">
    <property type="entry name" value="PROTEIN TAKEOUT-LIKE PROTEIN"/>
    <property type="match status" value="1"/>
</dbReference>
<dbReference type="EMBL" id="GIFK01002004">
    <property type="protein sequence ID" value="NBJ59707.1"/>
    <property type="molecule type" value="Transcribed_RNA"/>
</dbReference>
<organism evidence="5">
    <name type="scientific">Phlebotomus kandelakii</name>
    <dbReference type="NCBI Taxonomy" id="1109342"/>
    <lineage>
        <taxon>Eukaryota</taxon>
        <taxon>Metazoa</taxon>
        <taxon>Ecdysozoa</taxon>
        <taxon>Arthropoda</taxon>
        <taxon>Hexapoda</taxon>
        <taxon>Insecta</taxon>
        <taxon>Pterygota</taxon>
        <taxon>Neoptera</taxon>
        <taxon>Endopterygota</taxon>
        <taxon>Diptera</taxon>
        <taxon>Nematocera</taxon>
        <taxon>Psychodoidea</taxon>
        <taxon>Psychodidae</taxon>
        <taxon>Phlebotomus</taxon>
        <taxon>Larroussius</taxon>
    </lineage>
</organism>
<evidence type="ECO:0000256" key="1">
    <source>
        <dbReference type="ARBA" id="ARBA00022729"/>
    </source>
</evidence>
<comment type="similarity">
    <text evidence="3">Belongs to the TO family.</text>
</comment>
<feature type="chain" id="PRO_5025431202" evidence="4">
    <location>
        <begin position="19"/>
        <end position="249"/>
    </location>
</feature>
<protein>
    <submittedName>
        <fullName evidence="5">Putative hemolymph juvenile hormone binding protein</fullName>
    </submittedName>
</protein>
<evidence type="ECO:0000256" key="2">
    <source>
        <dbReference type="ARBA" id="ARBA00023108"/>
    </source>
</evidence>
<dbReference type="InterPro" id="IPR038606">
    <property type="entry name" value="To_sf"/>
</dbReference>
<name>A0A6B2E9S0_9DIPT</name>
<evidence type="ECO:0000256" key="3">
    <source>
        <dbReference type="ARBA" id="ARBA00060902"/>
    </source>
</evidence>
<dbReference type="PANTHER" id="PTHR11008:SF32">
    <property type="entry name" value="CIRCADIAN CLOCK-CONTROLLED PROTEIN DAYWAKE-RELATED"/>
    <property type="match status" value="1"/>
</dbReference>
<dbReference type="AlphaFoldDB" id="A0A6B2E9S0"/>
<dbReference type="Pfam" id="PF06585">
    <property type="entry name" value="JHBP"/>
    <property type="match status" value="1"/>
</dbReference>
<dbReference type="GO" id="GO:0007623">
    <property type="term" value="P:circadian rhythm"/>
    <property type="evidence" value="ECO:0007669"/>
    <property type="project" value="UniProtKB-ARBA"/>
</dbReference>
<feature type="signal peptide" evidence="4">
    <location>
        <begin position="1"/>
        <end position="18"/>
    </location>
</feature>